<keyword evidence="3" id="KW-1133">Transmembrane helix</keyword>
<reference evidence="4 5" key="1">
    <citation type="submission" date="2019-11" db="EMBL/GenBank/DDBJ databases">
        <title>Comparative genomics of hydrocarbon-degrading Desulfosarcina strains.</title>
        <authorList>
            <person name="Watanabe M."/>
            <person name="Kojima H."/>
            <person name="Fukui M."/>
        </authorList>
    </citation>
    <scope>NUCLEOTIDE SEQUENCE [LARGE SCALE GENOMIC DNA]</scope>
    <source>
        <strain evidence="4 5">PP31</strain>
    </source>
</reference>
<dbReference type="AlphaFoldDB" id="A0A5K7ZE70"/>
<sequence length="459" mass="51775">MQLFDASLAFALTMAALATVVTVIMEAGLRVARMRKKNFIEVMKLLNKEMEYSPLKMSEEDRWNFIKRVIDNPAEASLDKLRAELENLPLAGRLTYFGRDKAAGKNFLQRVGCFLLQIFGDRKRAGLFDRVSLEYMLRCLAESEAVKEASSRTISTVRAEFNRLARKYEEFSSSVSASFKQHAQQWSIAVGILLAFAANIDGFRIFENYRTDPELATAIIQKHEAFLEDNQSAQDSFEELNALYIQKRDIDKQIEQAKDKNDDTLARLKEQKREVEAEIEKQSDIAKIQEALQIAKQQVADLTTMGVPIGWEFYPNCPYSKSGTYEKWESAGSKCKNITQRKLEAKSIFIRVWFTAKNDPSGFAVWVMAVAFSGVLIGLGAPFWFDIAKRLAQVRKGLQNLDASAEFRFSARDANGDPKMRREIVDTVLADAQETAKGGTTTGENGKPEPQLGPKAIRL</sequence>
<evidence type="ECO:0000313" key="4">
    <source>
        <dbReference type="EMBL" id="BBO78061.1"/>
    </source>
</evidence>
<dbReference type="RefSeq" id="WP_155306733.1">
    <property type="nucleotide sequence ID" value="NZ_AP021875.1"/>
</dbReference>
<gene>
    <name evidence="4" type="ORF">DSCW_54780</name>
</gene>
<evidence type="ECO:0000256" key="3">
    <source>
        <dbReference type="SAM" id="Phobius"/>
    </source>
</evidence>
<protein>
    <submittedName>
        <fullName evidence="4">Uncharacterized protein</fullName>
    </submittedName>
</protein>
<keyword evidence="3" id="KW-0812">Transmembrane</keyword>
<keyword evidence="1" id="KW-0175">Coiled coil</keyword>
<dbReference type="Proteomes" id="UP000427769">
    <property type="component" value="Chromosome"/>
</dbReference>
<organism evidence="4 5">
    <name type="scientific">Desulfosarcina widdelii</name>
    <dbReference type="NCBI Taxonomy" id="947919"/>
    <lineage>
        <taxon>Bacteria</taxon>
        <taxon>Pseudomonadati</taxon>
        <taxon>Thermodesulfobacteriota</taxon>
        <taxon>Desulfobacteria</taxon>
        <taxon>Desulfobacterales</taxon>
        <taxon>Desulfosarcinaceae</taxon>
        <taxon>Desulfosarcina</taxon>
    </lineage>
</organism>
<keyword evidence="3" id="KW-0472">Membrane</keyword>
<evidence type="ECO:0000256" key="2">
    <source>
        <dbReference type="SAM" id="MobiDB-lite"/>
    </source>
</evidence>
<dbReference type="KEGG" id="dwd:DSCW_54780"/>
<dbReference type="OrthoDB" id="6286374at2"/>
<keyword evidence="5" id="KW-1185">Reference proteome</keyword>
<name>A0A5K7ZE70_9BACT</name>
<feature type="transmembrane region" description="Helical" evidence="3">
    <location>
        <begin position="6"/>
        <end position="29"/>
    </location>
</feature>
<feature type="coiled-coil region" evidence="1">
    <location>
        <begin position="240"/>
        <end position="305"/>
    </location>
</feature>
<feature type="region of interest" description="Disordered" evidence="2">
    <location>
        <begin position="433"/>
        <end position="459"/>
    </location>
</feature>
<evidence type="ECO:0000256" key="1">
    <source>
        <dbReference type="SAM" id="Coils"/>
    </source>
</evidence>
<feature type="transmembrane region" description="Helical" evidence="3">
    <location>
        <begin position="363"/>
        <end position="385"/>
    </location>
</feature>
<accession>A0A5K7ZE70</accession>
<dbReference type="EMBL" id="AP021875">
    <property type="protein sequence ID" value="BBO78061.1"/>
    <property type="molecule type" value="Genomic_DNA"/>
</dbReference>
<evidence type="ECO:0000313" key="5">
    <source>
        <dbReference type="Proteomes" id="UP000427769"/>
    </source>
</evidence>
<proteinExistence type="predicted"/>